<name>A0A212KGK2_9PROT</name>
<keyword evidence="4" id="KW-0055">Arginine biosynthesis</keyword>
<reference evidence="11" key="1">
    <citation type="submission" date="2016-04" db="EMBL/GenBank/DDBJ databases">
        <authorList>
            <person name="Evans L.H."/>
            <person name="Alamgir A."/>
            <person name="Owens N."/>
            <person name="Weber N.D."/>
            <person name="Virtaneva K."/>
            <person name="Barbian K."/>
            <person name="Babar A."/>
            <person name="Rosenke K."/>
        </authorList>
    </citation>
    <scope>NUCLEOTIDE SEQUENCE</scope>
    <source>
        <strain evidence="11">86</strain>
    </source>
</reference>
<dbReference type="NCBIfam" id="NF005710">
    <property type="entry name" value="PRK07522.1"/>
    <property type="match status" value="1"/>
</dbReference>
<comment type="similarity">
    <text evidence="2">Belongs to the peptidase M20A family. ArgE subfamily.</text>
</comment>
<dbReference type="Gene3D" id="3.30.70.360">
    <property type="match status" value="1"/>
</dbReference>
<dbReference type="GO" id="GO:0046872">
    <property type="term" value="F:metal ion binding"/>
    <property type="evidence" value="ECO:0007669"/>
    <property type="project" value="UniProtKB-KW"/>
</dbReference>
<dbReference type="InterPro" id="IPR036264">
    <property type="entry name" value="Bact_exopeptidase_dim_dom"/>
</dbReference>
<evidence type="ECO:0000259" key="10">
    <source>
        <dbReference type="Pfam" id="PF07687"/>
    </source>
</evidence>
<dbReference type="GO" id="GO:0006526">
    <property type="term" value="P:L-arginine biosynthetic process"/>
    <property type="evidence" value="ECO:0007669"/>
    <property type="project" value="UniProtKB-KW"/>
</dbReference>
<accession>A0A212KGK2</accession>
<evidence type="ECO:0000256" key="5">
    <source>
        <dbReference type="ARBA" id="ARBA00022605"/>
    </source>
</evidence>
<dbReference type="AlphaFoldDB" id="A0A212KGK2"/>
<dbReference type="SUPFAM" id="SSF55031">
    <property type="entry name" value="Bacterial exopeptidase dimerisation domain"/>
    <property type="match status" value="1"/>
</dbReference>
<keyword evidence="8" id="KW-0862">Zinc</keyword>
<dbReference type="SUPFAM" id="SSF53187">
    <property type="entry name" value="Zn-dependent exopeptidases"/>
    <property type="match status" value="1"/>
</dbReference>
<dbReference type="CDD" id="cd03894">
    <property type="entry name" value="M20_ArgE"/>
    <property type="match status" value="1"/>
</dbReference>
<keyword evidence="7" id="KW-0378">Hydrolase</keyword>
<dbReference type="PROSITE" id="PS00759">
    <property type="entry name" value="ARGE_DAPE_CPG2_2"/>
    <property type="match status" value="1"/>
</dbReference>
<dbReference type="Gene3D" id="3.40.630.10">
    <property type="entry name" value="Zn peptidases"/>
    <property type="match status" value="1"/>
</dbReference>
<keyword evidence="3" id="KW-0963">Cytoplasm</keyword>
<dbReference type="Pfam" id="PF07687">
    <property type="entry name" value="M20_dimer"/>
    <property type="match status" value="1"/>
</dbReference>
<dbReference type="Pfam" id="PF01546">
    <property type="entry name" value="Peptidase_M20"/>
    <property type="match status" value="1"/>
</dbReference>
<evidence type="ECO:0000256" key="3">
    <source>
        <dbReference type="ARBA" id="ARBA00022490"/>
    </source>
</evidence>
<evidence type="ECO:0000256" key="1">
    <source>
        <dbReference type="ARBA" id="ARBA00001947"/>
    </source>
</evidence>
<evidence type="ECO:0000256" key="6">
    <source>
        <dbReference type="ARBA" id="ARBA00022723"/>
    </source>
</evidence>
<evidence type="ECO:0000256" key="8">
    <source>
        <dbReference type="ARBA" id="ARBA00022833"/>
    </source>
</evidence>
<comment type="cofactor">
    <cofactor evidence="1">
        <name>Zn(2+)</name>
        <dbReference type="ChEBI" id="CHEBI:29105"/>
    </cofactor>
</comment>
<gene>
    <name evidence="11" type="ORF">KL86APRO_20005</name>
</gene>
<evidence type="ECO:0000256" key="9">
    <source>
        <dbReference type="ARBA" id="ARBA00023285"/>
    </source>
</evidence>
<protein>
    <submittedName>
        <fullName evidence="11">Acetylornithine deacetylase/succinyl-diaminopimelate desuccinylase-like protein</fullName>
    </submittedName>
</protein>
<evidence type="ECO:0000256" key="4">
    <source>
        <dbReference type="ARBA" id="ARBA00022571"/>
    </source>
</evidence>
<keyword evidence="5" id="KW-0028">Amino-acid biosynthesis</keyword>
<dbReference type="InterPro" id="IPR011650">
    <property type="entry name" value="Peptidase_M20_dimer"/>
</dbReference>
<keyword evidence="9" id="KW-0170">Cobalt</keyword>
<keyword evidence="6" id="KW-0479">Metal-binding</keyword>
<evidence type="ECO:0000256" key="2">
    <source>
        <dbReference type="ARBA" id="ARBA00005691"/>
    </source>
</evidence>
<dbReference type="InterPro" id="IPR001261">
    <property type="entry name" value="ArgE/DapE_CS"/>
</dbReference>
<dbReference type="GO" id="GO:0008777">
    <property type="term" value="F:acetylornithine deacetylase activity"/>
    <property type="evidence" value="ECO:0007669"/>
    <property type="project" value="TreeGrafter"/>
</dbReference>
<dbReference type="InterPro" id="IPR050072">
    <property type="entry name" value="Peptidase_M20A"/>
</dbReference>
<dbReference type="PANTHER" id="PTHR43808:SF31">
    <property type="entry name" value="N-ACETYL-L-CITRULLINE DEACETYLASE"/>
    <property type="match status" value="1"/>
</dbReference>
<proteinExistence type="inferred from homology"/>
<dbReference type="NCBIfam" id="TIGR01892">
    <property type="entry name" value="AcOrn-deacetyl"/>
    <property type="match status" value="1"/>
</dbReference>
<dbReference type="PROSITE" id="PS00758">
    <property type="entry name" value="ARGE_DAPE_CPG2_1"/>
    <property type="match status" value="1"/>
</dbReference>
<dbReference type="InterPro" id="IPR010169">
    <property type="entry name" value="AcOrn-deacetyl"/>
</dbReference>
<organism evidence="11">
    <name type="scientific">uncultured Alphaproteobacteria bacterium</name>
    <dbReference type="NCBI Taxonomy" id="91750"/>
    <lineage>
        <taxon>Bacteria</taxon>
        <taxon>Pseudomonadati</taxon>
        <taxon>Pseudomonadota</taxon>
        <taxon>Alphaproteobacteria</taxon>
        <taxon>environmental samples</taxon>
    </lineage>
</organism>
<dbReference type="InterPro" id="IPR002933">
    <property type="entry name" value="Peptidase_M20"/>
</dbReference>
<evidence type="ECO:0000256" key="7">
    <source>
        <dbReference type="ARBA" id="ARBA00022801"/>
    </source>
</evidence>
<feature type="domain" description="Peptidase M20 dimerisation" evidence="10">
    <location>
        <begin position="176"/>
        <end position="287"/>
    </location>
</feature>
<dbReference type="PANTHER" id="PTHR43808">
    <property type="entry name" value="ACETYLORNITHINE DEACETYLASE"/>
    <property type="match status" value="1"/>
</dbReference>
<sequence length="389" mass="42228">MPSSDSLDTLAILKTLVAFPTVSRDSNLALIDWIEAYARRHGAAIRRTFNAEGTKGNILVSVGPPEVAGVMLSGHTDVVPVDGQDWATDPFDLTEKDGRLYGRGACDMKGFLAVALAWLPRFAAAKLKKPLHLAFSHDEEVGCLGVRSLVEDLAHLTALPEVCIVGEPTMMRPMLAHKGKVNVRVRVKGFECHSSLAPTGVNAIEYAAELIAFLKGMARRKSKDGPFDTMFDIAHTTIHTGLIEGGTALNIVPQDCTFDFEIRAIPVDDRMAILDEIKAYVAAELEPAMRAIHPSCGFSWEILSSVPGSDTDPNDPAVHMVSQLSGANSYGKVAFGTEAGRFQTRWNMSTVICGPGDIDQAHKPDEFVDVDQIRACEAFVGRLLERMRA</sequence>
<evidence type="ECO:0000313" key="11">
    <source>
        <dbReference type="EMBL" id="SBW10864.1"/>
    </source>
</evidence>
<dbReference type="EMBL" id="FLUO01000002">
    <property type="protein sequence ID" value="SBW10864.1"/>
    <property type="molecule type" value="Genomic_DNA"/>
</dbReference>